<keyword evidence="2" id="KW-1185">Reference proteome</keyword>
<comment type="caution">
    <text evidence="1">The sequence shown here is derived from an EMBL/GenBank/DDBJ whole genome shotgun (WGS) entry which is preliminary data.</text>
</comment>
<dbReference type="AlphaFoldDB" id="A0A8K0E4K7"/>
<organism evidence="1 2">
    <name type="scientific">Rhamnella rubrinervis</name>
    <dbReference type="NCBI Taxonomy" id="2594499"/>
    <lineage>
        <taxon>Eukaryota</taxon>
        <taxon>Viridiplantae</taxon>
        <taxon>Streptophyta</taxon>
        <taxon>Embryophyta</taxon>
        <taxon>Tracheophyta</taxon>
        <taxon>Spermatophyta</taxon>
        <taxon>Magnoliopsida</taxon>
        <taxon>eudicotyledons</taxon>
        <taxon>Gunneridae</taxon>
        <taxon>Pentapetalae</taxon>
        <taxon>rosids</taxon>
        <taxon>fabids</taxon>
        <taxon>Rosales</taxon>
        <taxon>Rhamnaceae</taxon>
        <taxon>rhamnoid group</taxon>
        <taxon>Rhamneae</taxon>
        <taxon>Rhamnella</taxon>
    </lineage>
</organism>
<evidence type="ECO:0000313" key="1">
    <source>
        <dbReference type="EMBL" id="KAF3439354.1"/>
    </source>
</evidence>
<accession>A0A8K0E4K7</accession>
<gene>
    <name evidence="1" type="ORF">FNV43_RR17631</name>
</gene>
<dbReference type="EMBL" id="VOIH02000008">
    <property type="protein sequence ID" value="KAF3439354.1"/>
    <property type="molecule type" value="Genomic_DNA"/>
</dbReference>
<protein>
    <submittedName>
        <fullName evidence="1">Uncharacterized protein</fullName>
    </submittedName>
</protein>
<reference evidence="1" key="1">
    <citation type="submission" date="2020-03" db="EMBL/GenBank/DDBJ databases">
        <title>A high-quality chromosome-level genome assembly of a woody plant with both climbing and erect habits, Rhamnella rubrinervis.</title>
        <authorList>
            <person name="Lu Z."/>
            <person name="Yang Y."/>
            <person name="Zhu X."/>
            <person name="Sun Y."/>
        </authorList>
    </citation>
    <scope>NUCLEOTIDE SEQUENCE</scope>
    <source>
        <strain evidence="1">BYM</strain>
        <tissue evidence="1">Leaf</tissue>
    </source>
</reference>
<dbReference type="OrthoDB" id="1739094at2759"/>
<sequence>MSDRQLHFVLRKKIKVRLNRWPPAIDVVKRLPMIFKLKLLRLLLVRTSWFINLPEFHSHMAEMERKFHDQLHRIEHGVDGGLSVIIIESKAVESFTRLERAGNGCYRAFGKRTYYKDPNLVESEDHVEDSTIEVGLAEVVVTRPYTCRALVKPLGTQKTFQLAKETKTK</sequence>
<name>A0A8K0E4K7_9ROSA</name>
<evidence type="ECO:0000313" key="2">
    <source>
        <dbReference type="Proteomes" id="UP000796880"/>
    </source>
</evidence>
<dbReference type="Proteomes" id="UP000796880">
    <property type="component" value="Unassembled WGS sequence"/>
</dbReference>
<proteinExistence type="predicted"/>